<accession>A0A542ZP27</accession>
<evidence type="ECO:0000313" key="2">
    <source>
        <dbReference type="Proteomes" id="UP000315389"/>
    </source>
</evidence>
<protein>
    <submittedName>
        <fullName evidence="1">Uncharacterized protein</fullName>
    </submittedName>
</protein>
<proteinExistence type="predicted"/>
<dbReference type="AlphaFoldDB" id="A0A542ZP27"/>
<comment type="caution">
    <text evidence="1">The sequence shown here is derived from an EMBL/GenBank/DDBJ whole genome shotgun (WGS) entry which is preliminary data.</text>
</comment>
<sequence length="113" mass="12305">MEDIYTALAPAEARDLAHDALWNEGWTVTKVDHWTADAERGSVGATVILGPLAGDRQQHVKFRLQVFARPGGGTAVRVRRFTSADIGKSGAKRNAELVLAGWRTIRTALPEPD</sequence>
<dbReference type="OrthoDB" id="5144826at2"/>
<organism evidence="1 2">
    <name type="scientific">Rarobacter faecitabidus</name>
    <dbReference type="NCBI Taxonomy" id="13243"/>
    <lineage>
        <taxon>Bacteria</taxon>
        <taxon>Bacillati</taxon>
        <taxon>Actinomycetota</taxon>
        <taxon>Actinomycetes</taxon>
        <taxon>Micrococcales</taxon>
        <taxon>Rarobacteraceae</taxon>
        <taxon>Rarobacter</taxon>
    </lineage>
</organism>
<keyword evidence="2" id="KW-1185">Reference proteome</keyword>
<dbReference type="RefSeq" id="WP_142121118.1">
    <property type="nucleotide sequence ID" value="NZ_BAAASV010000002.1"/>
</dbReference>
<name>A0A542ZP27_RARFA</name>
<dbReference type="EMBL" id="VFOS01000002">
    <property type="protein sequence ID" value="TQL62113.1"/>
    <property type="molecule type" value="Genomic_DNA"/>
</dbReference>
<evidence type="ECO:0000313" key="1">
    <source>
        <dbReference type="EMBL" id="TQL62113.1"/>
    </source>
</evidence>
<reference evidence="1 2" key="1">
    <citation type="submission" date="2019-06" db="EMBL/GenBank/DDBJ databases">
        <title>Sequencing the genomes of 1000 actinobacteria strains.</title>
        <authorList>
            <person name="Klenk H.-P."/>
        </authorList>
    </citation>
    <scope>NUCLEOTIDE SEQUENCE [LARGE SCALE GENOMIC DNA]</scope>
    <source>
        <strain evidence="1 2">DSM 4813</strain>
    </source>
</reference>
<dbReference type="Proteomes" id="UP000315389">
    <property type="component" value="Unassembled WGS sequence"/>
</dbReference>
<gene>
    <name evidence="1" type="ORF">FB461_1749</name>
</gene>